<evidence type="ECO:0000313" key="1">
    <source>
        <dbReference type="EMBL" id="SVD80645.1"/>
    </source>
</evidence>
<protein>
    <submittedName>
        <fullName evidence="1">Uncharacterized protein</fullName>
    </submittedName>
</protein>
<proteinExistence type="predicted"/>
<name>A0A382YCT2_9ZZZZ</name>
<dbReference type="AlphaFoldDB" id="A0A382YCT2"/>
<sequence length="34" mass="3789">MMNGVGVQARMKNELYTNLQVWDGLLDGSHKIAV</sequence>
<organism evidence="1">
    <name type="scientific">marine metagenome</name>
    <dbReference type="NCBI Taxonomy" id="408172"/>
    <lineage>
        <taxon>unclassified sequences</taxon>
        <taxon>metagenomes</taxon>
        <taxon>ecological metagenomes</taxon>
    </lineage>
</organism>
<feature type="non-terminal residue" evidence="1">
    <location>
        <position position="34"/>
    </location>
</feature>
<reference evidence="1" key="1">
    <citation type="submission" date="2018-05" db="EMBL/GenBank/DDBJ databases">
        <authorList>
            <person name="Lanie J.A."/>
            <person name="Ng W.-L."/>
            <person name="Kazmierczak K.M."/>
            <person name="Andrzejewski T.M."/>
            <person name="Davidsen T.M."/>
            <person name="Wayne K.J."/>
            <person name="Tettelin H."/>
            <person name="Glass J.I."/>
            <person name="Rusch D."/>
            <person name="Podicherti R."/>
            <person name="Tsui H.-C.T."/>
            <person name="Winkler M.E."/>
        </authorList>
    </citation>
    <scope>NUCLEOTIDE SEQUENCE</scope>
</reference>
<accession>A0A382YCT2</accession>
<dbReference type="EMBL" id="UINC01174492">
    <property type="protein sequence ID" value="SVD80645.1"/>
    <property type="molecule type" value="Genomic_DNA"/>
</dbReference>
<gene>
    <name evidence="1" type="ORF">METZ01_LOCUS433499</name>
</gene>